<dbReference type="RefSeq" id="WP_393015089.1">
    <property type="nucleotide sequence ID" value="NZ_JAZAQF010000088.1"/>
</dbReference>
<evidence type="ECO:0000256" key="1">
    <source>
        <dbReference type="SAM" id="SignalP"/>
    </source>
</evidence>
<dbReference type="EMBL" id="JAZAQF010000088">
    <property type="protein sequence ID" value="MFG3819270.1"/>
    <property type="molecule type" value="Genomic_DNA"/>
</dbReference>
<feature type="signal peptide" evidence="1">
    <location>
        <begin position="1"/>
        <end position="26"/>
    </location>
</feature>
<evidence type="ECO:0000313" key="3">
    <source>
        <dbReference type="Proteomes" id="UP001604335"/>
    </source>
</evidence>
<dbReference type="InterPro" id="IPR051082">
    <property type="entry name" value="Pentapeptide-BTB/POZ_domain"/>
</dbReference>
<dbReference type="Pfam" id="PF00805">
    <property type="entry name" value="Pentapeptide"/>
    <property type="match status" value="2"/>
</dbReference>
<reference evidence="3" key="1">
    <citation type="journal article" date="2024" name="Algal Res.">
        <title>Biochemical, toxicological and genomic investigation of a high-biomass producing Limnothrix strain isolated from Italian shallow drinking water reservoir.</title>
        <authorList>
            <person name="Simonazzi M."/>
            <person name="Shishido T.K."/>
            <person name="Delbaje E."/>
            <person name="Wahlsten M."/>
            <person name="Fewer D.P."/>
            <person name="Sivonen K."/>
            <person name="Pezzolesi L."/>
            <person name="Pistocchi R."/>
        </authorList>
    </citation>
    <scope>NUCLEOTIDE SEQUENCE [LARGE SCALE GENOMIC DNA]</scope>
    <source>
        <strain evidence="3">LRLZ20PSL1</strain>
    </source>
</reference>
<dbReference type="SUPFAM" id="SSF141571">
    <property type="entry name" value="Pentapeptide repeat-like"/>
    <property type="match status" value="1"/>
</dbReference>
<feature type="chain" id="PRO_5046323666" evidence="1">
    <location>
        <begin position="27"/>
        <end position="176"/>
    </location>
</feature>
<gene>
    <name evidence="2" type="ORF">VPK24_16615</name>
</gene>
<protein>
    <submittedName>
        <fullName evidence="2">Pentapeptide repeat-containing protein</fullName>
    </submittedName>
</protein>
<evidence type="ECO:0000313" key="2">
    <source>
        <dbReference type="EMBL" id="MFG3819270.1"/>
    </source>
</evidence>
<name>A0ABW7CDQ5_9CYAN</name>
<dbReference type="Gene3D" id="2.160.20.80">
    <property type="entry name" value="E3 ubiquitin-protein ligase SopA"/>
    <property type="match status" value="1"/>
</dbReference>
<accession>A0ABW7CDQ5</accession>
<proteinExistence type="predicted"/>
<keyword evidence="1" id="KW-0732">Signal</keyword>
<sequence length="176" mass="19258">MKTSHKTWTAAITFLLAGSLASVAWAQNTTDPQQFISGSARSCQGCDLQEANLSGISRVNARLRQAQLQLANLSDSNFEGSYFTCANLTSANLRNTKLRFANFVDANLSGTDLRGADLRNVDLGGAIVDENTNFEGANLEGAKLWDSATLYRSGVDLRRIPRNVEGDLERVRCRNR</sequence>
<dbReference type="PANTHER" id="PTHR14136">
    <property type="entry name" value="BTB_POZ DOMAIN-CONTAINING PROTEIN KCTD9"/>
    <property type="match status" value="1"/>
</dbReference>
<dbReference type="Proteomes" id="UP001604335">
    <property type="component" value="Unassembled WGS sequence"/>
</dbReference>
<dbReference type="InterPro" id="IPR001646">
    <property type="entry name" value="5peptide_repeat"/>
</dbReference>
<keyword evidence="3" id="KW-1185">Reference proteome</keyword>
<organism evidence="2 3">
    <name type="scientific">Limnothrix redekei LRLZ20PSL1</name>
    <dbReference type="NCBI Taxonomy" id="3112953"/>
    <lineage>
        <taxon>Bacteria</taxon>
        <taxon>Bacillati</taxon>
        <taxon>Cyanobacteriota</taxon>
        <taxon>Cyanophyceae</taxon>
        <taxon>Pseudanabaenales</taxon>
        <taxon>Pseudanabaenaceae</taxon>
        <taxon>Limnothrix</taxon>
    </lineage>
</organism>
<dbReference type="PANTHER" id="PTHR14136:SF17">
    <property type="entry name" value="BTB_POZ DOMAIN-CONTAINING PROTEIN KCTD9"/>
    <property type="match status" value="1"/>
</dbReference>
<comment type="caution">
    <text evidence="2">The sequence shown here is derived from an EMBL/GenBank/DDBJ whole genome shotgun (WGS) entry which is preliminary data.</text>
</comment>